<sequence>MSAFQRKMLITATAGMVLAMPVGMVLGSYTTSHMRRDFAYGYDMPDPDAGTAPFQSAEYQSPRPKRFGQDATFHAVVNGDEAADFDSVYFPEDDTDAD</sequence>
<evidence type="ECO:0000313" key="2">
    <source>
        <dbReference type="Proteomes" id="UP001197214"/>
    </source>
</evidence>
<proteinExistence type="predicted"/>
<dbReference type="RefSeq" id="WP_219239018.1">
    <property type="nucleotide sequence ID" value="NZ_JAHWZX010000014.1"/>
</dbReference>
<evidence type="ECO:0000313" key="1">
    <source>
        <dbReference type="EMBL" id="MBW4331900.1"/>
    </source>
</evidence>
<accession>A0ABS6XNU6</accession>
<reference evidence="1 2" key="1">
    <citation type="submission" date="2021-07" db="EMBL/GenBank/DDBJ databases">
        <title>Stakelama flava sp. nov., a novel endophytic bacterium isolated from branch of Kandelia candel.</title>
        <authorList>
            <person name="Tuo L."/>
        </authorList>
    </citation>
    <scope>NUCLEOTIDE SEQUENCE [LARGE SCALE GENOMIC DNA]</scope>
    <source>
        <strain evidence="1 2">CBK3Z-3</strain>
    </source>
</reference>
<dbReference type="EMBL" id="JAHWZX010000014">
    <property type="protein sequence ID" value="MBW4331900.1"/>
    <property type="molecule type" value="Genomic_DNA"/>
</dbReference>
<protein>
    <submittedName>
        <fullName evidence="1">Uncharacterized protein</fullName>
    </submittedName>
</protein>
<comment type="caution">
    <text evidence="1">The sequence shown here is derived from an EMBL/GenBank/DDBJ whole genome shotgun (WGS) entry which is preliminary data.</text>
</comment>
<keyword evidence="2" id="KW-1185">Reference proteome</keyword>
<gene>
    <name evidence="1" type="ORF">KY084_13590</name>
</gene>
<dbReference type="Proteomes" id="UP001197214">
    <property type="component" value="Unassembled WGS sequence"/>
</dbReference>
<name>A0ABS6XNU6_9SPHN</name>
<organism evidence="1 2">
    <name type="scientific">Stakelama flava</name>
    <dbReference type="NCBI Taxonomy" id="2860338"/>
    <lineage>
        <taxon>Bacteria</taxon>
        <taxon>Pseudomonadati</taxon>
        <taxon>Pseudomonadota</taxon>
        <taxon>Alphaproteobacteria</taxon>
        <taxon>Sphingomonadales</taxon>
        <taxon>Sphingomonadaceae</taxon>
        <taxon>Stakelama</taxon>
    </lineage>
</organism>